<evidence type="ECO:0000256" key="6">
    <source>
        <dbReference type="ARBA" id="ARBA00022741"/>
    </source>
</evidence>
<name>A0AAW2UWW2_9LAMI</name>
<dbReference type="AlphaFoldDB" id="A0AAW2UWW2"/>
<accession>A0AAW2UWW2</accession>
<evidence type="ECO:0000256" key="4">
    <source>
        <dbReference type="ARBA" id="ARBA00022614"/>
    </source>
</evidence>
<gene>
    <name evidence="10" type="ORF">Slati_3220400</name>
</gene>
<evidence type="ECO:0000256" key="5">
    <source>
        <dbReference type="ARBA" id="ARBA00022737"/>
    </source>
</evidence>
<dbReference type="PANTHER" id="PTHR23155">
    <property type="entry name" value="DISEASE RESISTANCE PROTEIN RP"/>
    <property type="match status" value="1"/>
</dbReference>
<dbReference type="GO" id="GO:0005737">
    <property type="term" value="C:cytoplasm"/>
    <property type="evidence" value="ECO:0007669"/>
    <property type="project" value="UniProtKB-SubCell"/>
</dbReference>
<dbReference type="EMBL" id="JACGWN010000011">
    <property type="protein sequence ID" value="KAL0421975.1"/>
    <property type="molecule type" value="Genomic_DNA"/>
</dbReference>
<evidence type="ECO:0000313" key="10">
    <source>
        <dbReference type="EMBL" id="KAL0421975.1"/>
    </source>
</evidence>
<evidence type="ECO:0000256" key="8">
    <source>
        <dbReference type="ARBA" id="ARBA00022840"/>
    </source>
</evidence>
<dbReference type="PANTHER" id="PTHR23155:SF1152">
    <property type="entry name" value="AAA+ ATPASE DOMAIN-CONTAINING PROTEIN"/>
    <property type="match status" value="1"/>
</dbReference>
<evidence type="ECO:0000256" key="2">
    <source>
        <dbReference type="ARBA" id="ARBA00008894"/>
    </source>
</evidence>
<organism evidence="10">
    <name type="scientific">Sesamum latifolium</name>
    <dbReference type="NCBI Taxonomy" id="2727402"/>
    <lineage>
        <taxon>Eukaryota</taxon>
        <taxon>Viridiplantae</taxon>
        <taxon>Streptophyta</taxon>
        <taxon>Embryophyta</taxon>
        <taxon>Tracheophyta</taxon>
        <taxon>Spermatophyta</taxon>
        <taxon>Magnoliopsida</taxon>
        <taxon>eudicotyledons</taxon>
        <taxon>Gunneridae</taxon>
        <taxon>Pentapetalae</taxon>
        <taxon>asterids</taxon>
        <taxon>lamiids</taxon>
        <taxon>Lamiales</taxon>
        <taxon>Pedaliaceae</taxon>
        <taxon>Sesamum</taxon>
    </lineage>
</organism>
<keyword evidence="3" id="KW-0963">Cytoplasm</keyword>
<reference evidence="10" key="2">
    <citation type="journal article" date="2024" name="Plant">
        <title>Genomic evolution and insights into agronomic trait innovations of Sesamum species.</title>
        <authorList>
            <person name="Miao H."/>
            <person name="Wang L."/>
            <person name="Qu L."/>
            <person name="Liu H."/>
            <person name="Sun Y."/>
            <person name="Le M."/>
            <person name="Wang Q."/>
            <person name="Wei S."/>
            <person name="Zheng Y."/>
            <person name="Lin W."/>
            <person name="Duan Y."/>
            <person name="Cao H."/>
            <person name="Xiong S."/>
            <person name="Wang X."/>
            <person name="Wei L."/>
            <person name="Li C."/>
            <person name="Ma Q."/>
            <person name="Ju M."/>
            <person name="Zhao R."/>
            <person name="Li G."/>
            <person name="Mu C."/>
            <person name="Tian Q."/>
            <person name="Mei H."/>
            <person name="Zhang T."/>
            <person name="Gao T."/>
            <person name="Zhang H."/>
        </authorList>
    </citation>
    <scope>NUCLEOTIDE SEQUENCE</scope>
    <source>
        <strain evidence="10">KEN1</strain>
    </source>
</reference>
<sequence>MVMKAGILFIKRYLHQERLALLDWSQSVEKLHTTAEDILFAITVIGGLLSQAERMQVFWEQIAEDVSSIVADDDGQIFSILSLSYNYLPYHLKPCLLYSSAFPEDSEIHASRLIKLWVAEGFLKPISGKSLEEAAEMYLMDLVGRNLVFIRQQRPEGNVKSYGIHDLVRDLCVKKAYEEKFILFINLGHIQGDVHSRHIFAGSTRYIDRLSRQISLARSFVFTGAGSKERELFLLGYLQSNC</sequence>
<dbReference type="InterPro" id="IPR058922">
    <property type="entry name" value="WHD_DRP"/>
</dbReference>
<dbReference type="GO" id="GO:0098542">
    <property type="term" value="P:defense response to other organism"/>
    <property type="evidence" value="ECO:0007669"/>
    <property type="project" value="TreeGrafter"/>
</dbReference>
<comment type="similarity">
    <text evidence="2">Belongs to the disease resistance NB-LRR family.</text>
</comment>
<dbReference type="Gene3D" id="1.10.10.10">
    <property type="entry name" value="Winged helix-like DNA-binding domain superfamily/Winged helix DNA-binding domain"/>
    <property type="match status" value="1"/>
</dbReference>
<evidence type="ECO:0000256" key="1">
    <source>
        <dbReference type="ARBA" id="ARBA00004496"/>
    </source>
</evidence>
<keyword evidence="5" id="KW-0677">Repeat</keyword>
<comment type="caution">
    <text evidence="10">The sequence shown here is derived from an EMBL/GenBank/DDBJ whole genome shotgun (WGS) entry which is preliminary data.</text>
</comment>
<keyword evidence="7" id="KW-0611">Plant defense</keyword>
<feature type="domain" description="Disease resistance protein winged helix" evidence="9">
    <location>
        <begin position="102"/>
        <end position="172"/>
    </location>
</feature>
<comment type="subcellular location">
    <subcellularLocation>
        <location evidence="1">Cytoplasm</location>
    </subcellularLocation>
</comment>
<dbReference type="SUPFAM" id="SSF52540">
    <property type="entry name" value="P-loop containing nucleoside triphosphate hydrolases"/>
    <property type="match status" value="1"/>
</dbReference>
<keyword evidence="4" id="KW-0433">Leucine-rich repeat</keyword>
<dbReference type="InterPro" id="IPR044974">
    <property type="entry name" value="Disease_R_plants"/>
</dbReference>
<dbReference type="InterPro" id="IPR027417">
    <property type="entry name" value="P-loop_NTPase"/>
</dbReference>
<reference evidence="10" key="1">
    <citation type="submission" date="2020-06" db="EMBL/GenBank/DDBJ databases">
        <authorList>
            <person name="Li T."/>
            <person name="Hu X."/>
            <person name="Zhang T."/>
            <person name="Song X."/>
            <person name="Zhang H."/>
            <person name="Dai N."/>
            <person name="Sheng W."/>
            <person name="Hou X."/>
            <person name="Wei L."/>
        </authorList>
    </citation>
    <scope>NUCLEOTIDE SEQUENCE</scope>
    <source>
        <strain evidence="10">KEN1</strain>
        <tissue evidence="10">Leaf</tissue>
    </source>
</reference>
<dbReference type="GO" id="GO:0005524">
    <property type="term" value="F:ATP binding"/>
    <property type="evidence" value="ECO:0007669"/>
    <property type="project" value="UniProtKB-KW"/>
</dbReference>
<dbReference type="InterPro" id="IPR036388">
    <property type="entry name" value="WH-like_DNA-bd_sf"/>
</dbReference>
<keyword evidence="6" id="KW-0547">Nucleotide-binding</keyword>
<evidence type="ECO:0000256" key="7">
    <source>
        <dbReference type="ARBA" id="ARBA00022821"/>
    </source>
</evidence>
<keyword evidence="8" id="KW-0067">ATP-binding</keyword>
<proteinExistence type="inferred from homology"/>
<evidence type="ECO:0000259" key="9">
    <source>
        <dbReference type="Pfam" id="PF23559"/>
    </source>
</evidence>
<protein>
    <submittedName>
        <fullName evidence="10">Late blight resistance proteinR1B-17</fullName>
    </submittedName>
</protein>
<dbReference type="FunFam" id="1.10.10.10:FF:000322">
    <property type="entry name" value="Probable disease resistance protein At1g63360"/>
    <property type="match status" value="1"/>
</dbReference>
<dbReference type="Pfam" id="PF23559">
    <property type="entry name" value="WHD_DRP"/>
    <property type="match status" value="1"/>
</dbReference>
<evidence type="ECO:0000256" key="3">
    <source>
        <dbReference type="ARBA" id="ARBA00022490"/>
    </source>
</evidence>